<accession>A0A0G0LFL0</accession>
<dbReference type="EMBL" id="LBVR01000033">
    <property type="protein sequence ID" value="KKQ90633.1"/>
    <property type="molecule type" value="Genomic_DNA"/>
</dbReference>
<comment type="caution">
    <text evidence="1">The sequence shown here is derived from an EMBL/GenBank/DDBJ whole genome shotgun (WGS) entry which is preliminary data.</text>
</comment>
<proteinExistence type="predicted"/>
<evidence type="ECO:0000313" key="2">
    <source>
        <dbReference type="Proteomes" id="UP000033841"/>
    </source>
</evidence>
<evidence type="ECO:0000313" key="1">
    <source>
        <dbReference type="EMBL" id="KKQ90633.1"/>
    </source>
</evidence>
<dbReference type="Proteomes" id="UP000033841">
    <property type="component" value="Unassembled WGS sequence"/>
</dbReference>
<gene>
    <name evidence="1" type="ORF">UT14_C0033G0023</name>
</gene>
<sequence length="45" mass="4503">MSGANTAIVDEFVAGDVAIDFEFLSGIGGADTDVAGTKEAKVVTI</sequence>
<dbReference type="AlphaFoldDB" id="A0A0G0LFL0"/>
<name>A0A0G0LFL0_9BACT</name>
<organism evidence="1 2">
    <name type="scientific">Candidatus Shapirobacteria bacterium GW2011_GWE1_38_92</name>
    <dbReference type="NCBI Taxonomy" id="1618489"/>
    <lineage>
        <taxon>Bacteria</taxon>
        <taxon>Candidatus Shapironibacteriota</taxon>
    </lineage>
</organism>
<protein>
    <submittedName>
        <fullName evidence="1">Uncharacterized protein</fullName>
    </submittedName>
</protein>
<reference evidence="1 2" key="1">
    <citation type="journal article" date="2015" name="Nature">
        <title>rRNA introns, odd ribosomes, and small enigmatic genomes across a large radiation of phyla.</title>
        <authorList>
            <person name="Brown C.T."/>
            <person name="Hug L.A."/>
            <person name="Thomas B.C."/>
            <person name="Sharon I."/>
            <person name="Castelle C.J."/>
            <person name="Singh A."/>
            <person name="Wilkins M.J."/>
            <person name="Williams K.H."/>
            <person name="Banfield J.F."/>
        </authorList>
    </citation>
    <scope>NUCLEOTIDE SEQUENCE [LARGE SCALE GENOMIC DNA]</scope>
</reference>